<dbReference type="InterPro" id="IPR023614">
    <property type="entry name" value="Porin_dom_sf"/>
</dbReference>
<dbReference type="AlphaFoldDB" id="A0A5B0VNZ2"/>
<feature type="chain" id="PRO_5022882666" evidence="2">
    <location>
        <begin position="28"/>
        <end position="368"/>
    </location>
</feature>
<sequence>MKNNNFRKSGLAMAMVAAMGASAGANAAVEVYNEDGTSFSVDGYFNAFFVNRDDKIADTRSSDVKMGFLPNTIGFNFSKEMGELTLGGRSSFWSTINDSLQSPTDTAIDVRQLYATVDGSFGQVLIGKDFGLYARNNIFLDEILMGFGSPGAPTGVSFGNIRTGYPYPNPSAQITYRTPDMGGLKVAAGILEPANTTGATSEQSAPRFEAEATYAADLSGVALTAWVNGRYQSSENVTTSESIDSTGVGYGVKAAVAGLSLTASGFTSKGDVPVLITDATLASEEDADGFLVQGSYTLGSNRLVLSYGETDSEQGDFESESTTIGVFHDVNSNFKLVAEYNMFEQTVKSSGADAVDADTVALGAIVTF</sequence>
<reference evidence="3 4" key="1">
    <citation type="submission" date="2019-08" db="EMBL/GenBank/DDBJ databases">
        <title>Marinobacter ZYF650 sp. nov., a marine bacterium isolated from seawater of the Mariana trench.</title>
        <authorList>
            <person name="Ahmad W."/>
        </authorList>
    </citation>
    <scope>NUCLEOTIDE SEQUENCE [LARGE SCALE GENOMIC DNA]</scope>
    <source>
        <strain evidence="3 4">ZYF650</strain>
    </source>
</reference>
<evidence type="ECO:0000313" key="3">
    <source>
        <dbReference type="EMBL" id="KAA1175731.1"/>
    </source>
</evidence>
<evidence type="ECO:0000256" key="2">
    <source>
        <dbReference type="SAM" id="SignalP"/>
    </source>
</evidence>
<dbReference type="GO" id="GO:0015288">
    <property type="term" value="F:porin activity"/>
    <property type="evidence" value="ECO:0007669"/>
    <property type="project" value="InterPro"/>
</dbReference>
<keyword evidence="1 2" id="KW-0732">Signal</keyword>
<evidence type="ECO:0000313" key="4">
    <source>
        <dbReference type="Proteomes" id="UP000323161"/>
    </source>
</evidence>
<dbReference type="SUPFAM" id="SSF56935">
    <property type="entry name" value="Porins"/>
    <property type="match status" value="1"/>
</dbReference>
<proteinExistence type="predicted"/>
<accession>A0A5B0VNZ2</accession>
<dbReference type="GO" id="GO:0009279">
    <property type="term" value="C:cell outer membrane"/>
    <property type="evidence" value="ECO:0007669"/>
    <property type="project" value="UniProtKB-SubCell"/>
</dbReference>
<name>A0A5B0VNZ2_9GAMM</name>
<dbReference type="PANTHER" id="PTHR34501">
    <property type="entry name" value="PROTEIN YDDL-RELATED"/>
    <property type="match status" value="1"/>
</dbReference>
<dbReference type="EMBL" id="VTUU01000001">
    <property type="protein sequence ID" value="KAA1175731.1"/>
    <property type="molecule type" value="Genomic_DNA"/>
</dbReference>
<keyword evidence="4" id="KW-1185">Reference proteome</keyword>
<dbReference type="Proteomes" id="UP000323161">
    <property type="component" value="Unassembled WGS sequence"/>
</dbReference>
<dbReference type="Gene3D" id="2.40.160.10">
    <property type="entry name" value="Porin"/>
    <property type="match status" value="1"/>
</dbReference>
<dbReference type="RefSeq" id="WP_149598371.1">
    <property type="nucleotide sequence ID" value="NZ_VTUU01000001.1"/>
</dbReference>
<dbReference type="InterPro" id="IPR050298">
    <property type="entry name" value="Gram-neg_bact_OMP"/>
</dbReference>
<organism evidence="3 4">
    <name type="scientific">Marinobacter salinexigens</name>
    <dbReference type="NCBI Taxonomy" id="2919747"/>
    <lineage>
        <taxon>Bacteria</taxon>
        <taxon>Pseudomonadati</taxon>
        <taxon>Pseudomonadota</taxon>
        <taxon>Gammaproteobacteria</taxon>
        <taxon>Pseudomonadales</taxon>
        <taxon>Marinobacteraceae</taxon>
        <taxon>Marinobacter</taxon>
    </lineage>
</organism>
<gene>
    <name evidence="3" type="ORF">FWJ25_00915</name>
</gene>
<dbReference type="PANTHER" id="PTHR34501:SF2">
    <property type="entry name" value="OUTER MEMBRANE PORIN F-RELATED"/>
    <property type="match status" value="1"/>
</dbReference>
<feature type="signal peptide" evidence="2">
    <location>
        <begin position="1"/>
        <end position="27"/>
    </location>
</feature>
<comment type="caution">
    <text evidence="3">The sequence shown here is derived from an EMBL/GenBank/DDBJ whole genome shotgun (WGS) entry which is preliminary data.</text>
</comment>
<protein>
    <submittedName>
        <fullName evidence="3">Porin</fullName>
    </submittedName>
</protein>
<evidence type="ECO:0000256" key="1">
    <source>
        <dbReference type="ARBA" id="ARBA00022729"/>
    </source>
</evidence>